<accession>A0A127Z9T5</accession>
<organism evidence="3">
    <name type="scientific">Sporisorium scitamineum</name>
    <dbReference type="NCBI Taxonomy" id="49012"/>
    <lineage>
        <taxon>Eukaryota</taxon>
        <taxon>Fungi</taxon>
        <taxon>Dikarya</taxon>
        <taxon>Basidiomycota</taxon>
        <taxon>Ustilaginomycotina</taxon>
        <taxon>Ustilaginomycetes</taxon>
        <taxon>Ustilaginales</taxon>
        <taxon>Ustilaginaceae</taxon>
        <taxon>Sporisorium</taxon>
    </lineage>
</organism>
<protein>
    <submittedName>
        <fullName evidence="3">Related to Amidase family protein</fullName>
    </submittedName>
</protein>
<proteinExistence type="predicted"/>
<name>A0A127Z9T5_9BASI</name>
<gene>
    <name evidence="3" type="ORF">SPSC_01520</name>
</gene>
<dbReference type="AlphaFoldDB" id="A0A127Z9T5"/>
<dbReference type="Gene3D" id="3.90.1300.10">
    <property type="entry name" value="Amidase signature (AS) domain"/>
    <property type="match status" value="1"/>
</dbReference>
<feature type="signal peptide" evidence="1">
    <location>
        <begin position="1"/>
        <end position="24"/>
    </location>
</feature>
<dbReference type="PANTHER" id="PTHR42678:SF34">
    <property type="entry name" value="OS04G0183300 PROTEIN"/>
    <property type="match status" value="1"/>
</dbReference>
<feature type="domain" description="Amidase" evidence="2">
    <location>
        <begin position="56"/>
        <end position="360"/>
    </location>
</feature>
<dbReference type="Pfam" id="PF01425">
    <property type="entry name" value="Amidase"/>
    <property type="match status" value="1"/>
</dbReference>
<reference evidence="3" key="1">
    <citation type="submission" date="2014-06" db="EMBL/GenBank/DDBJ databases">
        <authorList>
            <person name="Ju J."/>
            <person name="Zhang J."/>
        </authorList>
    </citation>
    <scope>NUCLEOTIDE SEQUENCE</scope>
    <source>
        <strain evidence="3">SscI8</strain>
    </source>
</reference>
<dbReference type="SUPFAM" id="SSF75304">
    <property type="entry name" value="Amidase signature (AS) enzymes"/>
    <property type="match status" value="1"/>
</dbReference>
<dbReference type="InterPro" id="IPR023631">
    <property type="entry name" value="Amidase_dom"/>
</dbReference>
<keyword evidence="1" id="KW-0732">Signal</keyword>
<sequence>MARIAASFSLLVLLFAFLATCLQGATIAAATYPDLLDASITQLQAGLERGDYTSVDLVKAYLARIEEVNINGPGLRAIIETSPVAIDQAQKLDDERAQGNTRGSLRGIPIVVKDNVATDAKLSMNTTAGSYTLLNSIVPGDSPSIRALRKAGAVILGKANMSVWAQARGLDNQTQGYSPRGGFGTSAYWPAGNPCSSSSGSAVAVAAGLAAASVGSQTSGSIICPASYNNIVGIKPTVGLISRSGVIPISFTQDSAGSFGKTVKDVAMLLTAMAHHGRDEGDNATWTQPANVQKGIDYAAADHFHTKLDRPLQGLRLGYSGETFFANATTQGFDESVLAAYWNSIQVLRDLGAEMVEVTLDCIGANQTDPAQTPFYNTSDVSQTVLFQTEMRYGLEAYIAQLKSVPSAVYNLGGIVYFGISHPSLELVGNQTDQGYLIQALRTRPNSTVDAYRQHGFHLSRTHGIDGALSHYNVQALISPSGGNAPLYPISDCAQYPVISVPMGFYANHTPVGHEFPYYPYPRAPTGLSFTSTKWTEPLLLRIAHAYEQATHVRRHRQPYAAARAKSQINNLIPPREEQELDSRRLSFNSVDPALIV</sequence>
<dbReference type="PANTHER" id="PTHR42678">
    <property type="entry name" value="AMIDASE"/>
    <property type="match status" value="1"/>
</dbReference>
<dbReference type="OrthoDB" id="566138at2759"/>
<dbReference type="InterPro" id="IPR036928">
    <property type="entry name" value="AS_sf"/>
</dbReference>
<feature type="chain" id="PRO_5007281213" evidence="1">
    <location>
        <begin position="25"/>
        <end position="597"/>
    </location>
</feature>
<evidence type="ECO:0000256" key="1">
    <source>
        <dbReference type="SAM" id="SignalP"/>
    </source>
</evidence>
<evidence type="ECO:0000259" key="2">
    <source>
        <dbReference type="Pfam" id="PF01425"/>
    </source>
</evidence>
<evidence type="ECO:0000313" key="3">
    <source>
        <dbReference type="EMBL" id="CDU22890.1"/>
    </source>
</evidence>
<dbReference type="EMBL" id="LK056657">
    <property type="protein sequence ID" value="CDU22890.1"/>
    <property type="molecule type" value="Genomic_DNA"/>
</dbReference>